<dbReference type="EMBL" id="JAIBOA010000030">
    <property type="protein sequence ID" value="MBW8487110.1"/>
    <property type="molecule type" value="Genomic_DNA"/>
</dbReference>
<dbReference type="Proteomes" id="UP000774570">
    <property type="component" value="Unassembled WGS sequence"/>
</dbReference>
<proteinExistence type="predicted"/>
<organism evidence="2 3">
    <name type="scientific">Actinomadura parmotrematis</name>
    <dbReference type="NCBI Taxonomy" id="2864039"/>
    <lineage>
        <taxon>Bacteria</taxon>
        <taxon>Bacillati</taxon>
        <taxon>Actinomycetota</taxon>
        <taxon>Actinomycetes</taxon>
        <taxon>Streptosporangiales</taxon>
        <taxon>Thermomonosporaceae</taxon>
        <taxon>Actinomadura</taxon>
    </lineage>
</organism>
<comment type="caution">
    <text evidence="2">The sequence shown here is derived from an EMBL/GenBank/DDBJ whole genome shotgun (WGS) entry which is preliminary data.</text>
</comment>
<feature type="compositionally biased region" description="Basic and acidic residues" evidence="1">
    <location>
        <begin position="39"/>
        <end position="61"/>
    </location>
</feature>
<sequence>MSRRLKIRIPGSASSRFLVTSEHPPPTVAALRTALTRTPPDHEHRHRHPPAEGRPGLDTRTLDTPTPATRPSDAHARTAAGLLGSPLLTLDARSTPTPWSARLRTIAGLEPGDLDEITRASHHVVLTGLSAPANWPLHPQSTRFAARTLASLTGGRVIDMDAGHLLPRGHEPPPRPGRFVLGEHWVQIYITPGAGPHLRADTYGLHRFGLPELAVRGLSYGTMHTGAAVLRSLAQALFTEQCERGAEDGPGEWFLSDARDLAGDDVLRFWGMEPAGLGGVAVHLAWTRPTCPVCVSCAGALEVCSPLGHALAAWWSKVERALPVVRPPTFP</sequence>
<protein>
    <submittedName>
        <fullName evidence="2">Uncharacterized protein</fullName>
    </submittedName>
</protein>
<dbReference type="RefSeq" id="WP_220170347.1">
    <property type="nucleotide sequence ID" value="NZ_JAIBOA010000030.1"/>
</dbReference>
<evidence type="ECO:0000313" key="3">
    <source>
        <dbReference type="Proteomes" id="UP000774570"/>
    </source>
</evidence>
<reference evidence="2 3" key="1">
    <citation type="submission" date="2021-07" db="EMBL/GenBank/DDBJ databases">
        <title>Actinomadura sp. PM05-2 isolated from lichen.</title>
        <authorList>
            <person name="Somphong A."/>
            <person name="Phongsopitanun W."/>
            <person name="Tanasupawat S."/>
            <person name="Peongsungnone V."/>
        </authorList>
    </citation>
    <scope>NUCLEOTIDE SEQUENCE [LARGE SCALE GENOMIC DNA]</scope>
    <source>
        <strain evidence="2 3">PM05-2</strain>
    </source>
</reference>
<name>A0ABS7G4F7_9ACTN</name>
<gene>
    <name evidence="2" type="ORF">K1Y72_32415</name>
</gene>
<keyword evidence="3" id="KW-1185">Reference proteome</keyword>
<evidence type="ECO:0000313" key="2">
    <source>
        <dbReference type="EMBL" id="MBW8487110.1"/>
    </source>
</evidence>
<feature type="region of interest" description="Disordered" evidence="1">
    <location>
        <begin position="37"/>
        <end position="76"/>
    </location>
</feature>
<evidence type="ECO:0000256" key="1">
    <source>
        <dbReference type="SAM" id="MobiDB-lite"/>
    </source>
</evidence>
<accession>A0ABS7G4F7</accession>